<organism evidence="9 10">
    <name type="scientific">Clostridium magnum DSM 2767</name>
    <dbReference type="NCBI Taxonomy" id="1121326"/>
    <lineage>
        <taxon>Bacteria</taxon>
        <taxon>Bacillati</taxon>
        <taxon>Bacillota</taxon>
        <taxon>Clostridia</taxon>
        <taxon>Eubacteriales</taxon>
        <taxon>Clostridiaceae</taxon>
        <taxon>Clostridium</taxon>
    </lineage>
</organism>
<dbReference type="Pfam" id="PF01544">
    <property type="entry name" value="CorA"/>
    <property type="match status" value="1"/>
</dbReference>
<dbReference type="Gene3D" id="3.30.460.20">
    <property type="entry name" value="CorA soluble domain-like"/>
    <property type="match status" value="1"/>
</dbReference>
<keyword evidence="8" id="KW-0406">Ion transport</keyword>
<dbReference type="InterPro" id="IPR002523">
    <property type="entry name" value="MgTranspt_CorA/ZnTranspt_ZntB"/>
</dbReference>
<keyword evidence="5 8" id="KW-0812">Transmembrane</keyword>
<dbReference type="RefSeq" id="WP_066628787.1">
    <property type="nucleotide sequence ID" value="NZ_FQXL01000007.1"/>
</dbReference>
<proteinExistence type="inferred from homology"/>
<dbReference type="OrthoDB" id="9803416at2"/>
<dbReference type="NCBIfam" id="TIGR00383">
    <property type="entry name" value="corA"/>
    <property type="match status" value="1"/>
</dbReference>
<dbReference type="InterPro" id="IPR045861">
    <property type="entry name" value="CorA_cytoplasmic_dom"/>
</dbReference>
<evidence type="ECO:0000313" key="9">
    <source>
        <dbReference type="EMBL" id="KZL89613.1"/>
    </source>
</evidence>
<dbReference type="Gene3D" id="1.20.58.340">
    <property type="entry name" value="Magnesium transport protein CorA, transmembrane region"/>
    <property type="match status" value="2"/>
</dbReference>
<keyword evidence="6 8" id="KW-1133">Transmembrane helix</keyword>
<dbReference type="GO" id="GO:0050897">
    <property type="term" value="F:cobalt ion binding"/>
    <property type="evidence" value="ECO:0007669"/>
    <property type="project" value="TreeGrafter"/>
</dbReference>
<evidence type="ECO:0000256" key="7">
    <source>
        <dbReference type="ARBA" id="ARBA00023136"/>
    </source>
</evidence>
<gene>
    <name evidence="9" type="primary">corA_2</name>
    <name evidence="8" type="synonym">corA</name>
    <name evidence="9" type="ORF">CLMAG_51130</name>
</gene>
<evidence type="ECO:0000313" key="10">
    <source>
        <dbReference type="Proteomes" id="UP000076603"/>
    </source>
</evidence>
<keyword evidence="4 8" id="KW-1003">Cell membrane</keyword>
<dbReference type="STRING" id="1121326.CLMAG_51130"/>
<comment type="caution">
    <text evidence="9">The sequence shown here is derived from an EMBL/GenBank/DDBJ whole genome shotgun (WGS) entry which is preliminary data.</text>
</comment>
<dbReference type="Proteomes" id="UP000076603">
    <property type="component" value="Unassembled WGS sequence"/>
</dbReference>
<evidence type="ECO:0000256" key="2">
    <source>
        <dbReference type="ARBA" id="ARBA00009765"/>
    </source>
</evidence>
<comment type="subcellular location">
    <subcellularLocation>
        <location evidence="1">Cell membrane</location>
        <topology evidence="1">Multi-pass membrane protein</topology>
    </subcellularLocation>
    <subcellularLocation>
        <location evidence="8">Membrane</location>
        <topology evidence="8">Multi-pass membrane protein</topology>
    </subcellularLocation>
</comment>
<evidence type="ECO:0000256" key="6">
    <source>
        <dbReference type="ARBA" id="ARBA00022989"/>
    </source>
</evidence>
<dbReference type="SUPFAM" id="SSF143865">
    <property type="entry name" value="CorA soluble domain-like"/>
    <property type="match status" value="1"/>
</dbReference>
<dbReference type="PANTHER" id="PTHR46494">
    <property type="entry name" value="CORA FAMILY METAL ION TRANSPORTER (EUROFUNG)"/>
    <property type="match status" value="1"/>
</dbReference>
<evidence type="ECO:0000256" key="5">
    <source>
        <dbReference type="ARBA" id="ARBA00022692"/>
    </source>
</evidence>
<comment type="function">
    <text evidence="8">Mediates influx of magnesium ions.</text>
</comment>
<reference evidence="9 10" key="1">
    <citation type="submission" date="2016-04" db="EMBL/GenBank/DDBJ databases">
        <title>Genome sequence of Clostridium magnum DSM 2767.</title>
        <authorList>
            <person name="Poehlein A."/>
            <person name="Uhlig R."/>
            <person name="Fischer R."/>
            <person name="Bahl H."/>
            <person name="Daniel R."/>
        </authorList>
    </citation>
    <scope>NUCLEOTIDE SEQUENCE [LARGE SCALE GENOMIC DNA]</scope>
    <source>
        <strain evidence="9 10">DSM 2767</strain>
    </source>
</reference>
<dbReference type="CDD" id="cd12831">
    <property type="entry name" value="TmCorA-like_u2"/>
    <property type="match status" value="1"/>
</dbReference>
<protein>
    <recommendedName>
        <fullName evidence="8">Magnesium transport protein CorA</fullName>
    </recommendedName>
</protein>
<dbReference type="GO" id="GO:0015087">
    <property type="term" value="F:cobalt ion transmembrane transporter activity"/>
    <property type="evidence" value="ECO:0007669"/>
    <property type="project" value="UniProtKB-UniRule"/>
</dbReference>
<dbReference type="PANTHER" id="PTHR46494:SF1">
    <property type="entry name" value="CORA FAMILY METAL ION TRANSPORTER (EUROFUNG)"/>
    <property type="match status" value="1"/>
</dbReference>
<evidence type="ECO:0000256" key="3">
    <source>
        <dbReference type="ARBA" id="ARBA00022448"/>
    </source>
</evidence>
<dbReference type="AlphaFoldDB" id="A0A162RA18"/>
<dbReference type="InterPro" id="IPR004488">
    <property type="entry name" value="Mg/Co-transport_prot_CorA"/>
</dbReference>
<name>A0A162RA18_9CLOT</name>
<dbReference type="GO" id="GO:0005886">
    <property type="term" value="C:plasma membrane"/>
    <property type="evidence" value="ECO:0007669"/>
    <property type="project" value="UniProtKB-SubCell"/>
</dbReference>
<keyword evidence="8" id="KW-0460">Magnesium</keyword>
<sequence length="318" mass="38012">MIHTLAITKDMKLEKDLPISELDGPNIKWYWVDFDCSDETESAILDTHFNFHHLAIEDCLHFLQRPKLDYYEDYNFFVLHVLNDQDLTPHELDVFVGDNFIVSFHKTHLKEIEEAWSKIISTEKNWRDGSIYVFYHILDKLVDHYFPAVYKLEDQINVIDDNVKGASLRKLLDRIFEIRSDLLKLRRIIIQMRDLVYRILNSNHLKDIERKHVYFSDIYDHLLRLADMMESSLSLTSELRDSYISVNSHKMNKIMMLLTVVTTIFIPLTFIVGVYGMNFKYMPELEFRYGYFVVLGVMLFIGVFMFTWFKRKGWFDID</sequence>
<dbReference type="InterPro" id="IPR045863">
    <property type="entry name" value="CorA_TM1_TM2"/>
</dbReference>
<evidence type="ECO:0000256" key="1">
    <source>
        <dbReference type="ARBA" id="ARBA00004651"/>
    </source>
</evidence>
<keyword evidence="7 8" id="KW-0472">Membrane</keyword>
<dbReference type="EMBL" id="LWAE01000008">
    <property type="protein sequence ID" value="KZL89613.1"/>
    <property type="molecule type" value="Genomic_DNA"/>
</dbReference>
<keyword evidence="3 8" id="KW-0813">Transport</keyword>
<comment type="similarity">
    <text evidence="2 8">Belongs to the CorA metal ion transporter (MIT) (TC 1.A.35) family.</text>
</comment>
<keyword evidence="10" id="KW-1185">Reference proteome</keyword>
<dbReference type="SUPFAM" id="SSF144083">
    <property type="entry name" value="Magnesium transport protein CorA, transmembrane region"/>
    <property type="match status" value="1"/>
</dbReference>
<dbReference type="GO" id="GO:0015095">
    <property type="term" value="F:magnesium ion transmembrane transporter activity"/>
    <property type="evidence" value="ECO:0007669"/>
    <property type="project" value="UniProtKB-UniRule"/>
</dbReference>
<dbReference type="FunFam" id="1.20.58.340:FF:000012">
    <property type="entry name" value="Magnesium transport protein CorA"/>
    <property type="match status" value="1"/>
</dbReference>
<feature type="transmembrane region" description="Helical" evidence="8">
    <location>
        <begin position="289"/>
        <end position="309"/>
    </location>
</feature>
<dbReference type="GO" id="GO:0000287">
    <property type="term" value="F:magnesium ion binding"/>
    <property type="evidence" value="ECO:0007669"/>
    <property type="project" value="TreeGrafter"/>
</dbReference>
<evidence type="ECO:0000256" key="8">
    <source>
        <dbReference type="RuleBase" id="RU362010"/>
    </source>
</evidence>
<dbReference type="PATRIC" id="fig|1121326.3.peg.5168"/>
<feature type="transmembrane region" description="Helical" evidence="8">
    <location>
        <begin position="254"/>
        <end position="277"/>
    </location>
</feature>
<evidence type="ECO:0000256" key="4">
    <source>
        <dbReference type="ARBA" id="ARBA00022475"/>
    </source>
</evidence>
<accession>A0A162RA18</accession>